<dbReference type="EMBL" id="ACDY02000002">
    <property type="protein sequence ID" value="EEZ72548.1"/>
    <property type="molecule type" value="Genomic_DNA"/>
</dbReference>
<gene>
    <name evidence="1" type="ORF">NEICINOT_03480</name>
</gene>
<sequence>MPSETVQTAFLRMQDKDKNRLPRIFKRATLAGTNSMMNPQPSSLRRR</sequence>
<evidence type="ECO:0000313" key="2">
    <source>
        <dbReference type="Proteomes" id="UP000003294"/>
    </source>
</evidence>
<dbReference type="AlphaFoldDB" id="D0W1G0"/>
<proteinExistence type="predicted"/>
<dbReference type="RefSeq" id="WP_003675371.1">
    <property type="nucleotide sequence ID" value="NZ_ACDY02000002.1"/>
</dbReference>
<dbReference type="Proteomes" id="UP000003294">
    <property type="component" value="Unassembled WGS sequence"/>
</dbReference>
<protein>
    <submittedName>
        <fullName evidence="1">Uncharacterized protein</fullName>
    </submittedName>
</protein>
<dbReference type="STRING" id="546262.NEICINOT_03480"/>
<comment type="caution">
    <text evidence="1">The sequence shown here is derived from an EMBL/GenBank/DDBJ whole genome shotgun (WGS) entry which is preliminary data.</text>
</comment>
<evidence type="ECO:0000313" key="1">
    <source>
        <dbReference type="EMBL" id="EEZ72548.1"/>
    </source>
</evidence>
<name>D0W1G0_NEICI</name>
<accession>D0W1G0</accession>
<organism evidence="1 2">
    <name type="scientific">Neisseria cinerea ATCC 14685</name>
    <dbReference type="NCBI Taxonomy" id="546262"/>
    <lineage>
        <taxon>Bacteria</taxon>
        <taxon>Pseudomonadati</taxon>
        <taxon>Pseudomonadota</taxon>
        <taxon>Betaproteobacteria</taxon>
        <taxon>Neisseriales</taxon>
        <taxon>Neisseriaceae</taxon>
        <taxon>Neisseria</taxon>
    </lineage>
</organism>
<reference evidence="1 2" key="1">
    <citation type="submission" date="2009-10" db="EMBL/GenBank/DDBJ databases">
        <authorList>
            <person name="Weinstock G."/>
            <person name="Sodergren E."/>
            <person name="Clifton S."/>
            <person name="Fulton L."/>
            <person name="Fulton B."/>
            <person name="Courtney L."/>
            <person name="Fronick C."/>
            <person name="Harrison M."/>
            <person name="Strong C."/>
            <person name="Farmer C."/>
            <person name="Delahaunty K."/>
            <person name="Markovic C."/>
            <person name="Hall O."/>
            <person name="Minx P."/>
            <person name="Tomlinson C."/>
            <person name="Mitreva M."/>
            <person name="Nelson J."/>
            <person name="Hou S."/>
            <person name="Wollam A."/>
            <person name="Pepin K.H."/>
            <person name="Johnson M."/>
            <person name="Bhonagiri V."/>
            <person name="Nash W.E."/>
            <person name="Warren W."/>
            <person name="Chinwalla A."/>
            <person name="Mardis E.R."/>
            <person name="Wilson R.K."/>
        </authorList>
    </citation>
    <scope>NUCLEOTIDE SEQUENCE [LARGE SCALE GENOMIC DNA]</scope>
    <source>
        <strain evidence="1 2">ATCC 14685</strain>
    </source>
</reference>